<comment type="caution">
    <text evidence="18">The sequence shown here is derived from an EMBL/GenBank/DDBJ whole genome shotgun (WGS) entry which is preliminary data.</text>
</comment>
<dbReference type="EC" id="2.4.2.-" evidence="11"/>
<dbReference type="PROSITE" id="PS51154">
    <property type="entry name" value="MACRO"/>
    <property type="match status" value="1"/>
</dbReference>
<name>A0A9N8HRT1_9STRA</name>
<evidence type="ECO:0000256" key="10">
    <source>
        <dbReference type="ARBA" id="ARBA00033987"/>
    </source>
</evidence>
<dbReference type="CDD" id="cd01437">
    <property type="entry name" value="parp_like"/>
    <property type="match status" value="1"/>
</dbReference>
<keyword evidence="19" id="KW-1185">Reference proteome</keyword>
<evidence type="ECO:0000313" key="19">
    <source>
        <dbReference type="Proteomes" id="UP001153069"/>
    </source>
</evidence>
<dbReference type="Pfam" id="PF02877">
    <property type="entry name" value="PARP_reg"/>
    <property type="match status" value="1"/>
</dbReference>
<feature type="region of interest" description="Disordered" evidence="12">
    <location>
        <begin position="274"/>
        <end position="304"/>
    </location>
</feature>
<dbReference type="SMART" id="SM01336">
    <property type="entry name" value="zf-PARP"/>
    <property type="match status" value="1"/>
</dbReference>
<keyword evidence="5" id="KW-0479">Metal-binding</keyword>
<dbReference type="SUPFAM" id="SSF142921">
    <property type="entry name" value="WGR domain-like"/>
    <property type="match status" value="1"/>
</dbReference>
<keyword evidence="3 11" id="KW-0808">Transferase</keyword>
<feature type="compositionally biased region" description="Low complexity" evidence="12">
    <location>
        <begin position="893"/>
        <end position="911"/>
    </location>
</feature>
<evidence type="ECO:0000256" key="3">
    <source>
        <dbReference type="ARBA" id="ARBA00022679"/>
    </source>
</evidence>
<dbReference type="GO" id="GO:0070212">
    <property type="term" value="P:protein poly-ADP-ribosylation"/>
    <property type="evidence" value="ECO:0007669"/>
    <property type="project" value="TreeGrafter"/>
</dbReference>
<dbReference type="InterPro" id="IPR036616">
    <property type="entry name" value="Poly(ADP-ribose)pol_reg_dom_sf"/>
</dbReference>
<feature type="domain" description="PARP catalytic" evidence="14">
    <location>
        <begin position="603"/>
        <end position="858"/>
    </location>
</feature>
<dbReference type="InterPro" id="IPR043472">
    <property type="entry name" value="Macro_dom-like"/>
</dbReference>
<dbReference type="Pfam" id="PF05406">
    <property type="entry name" value="WGR"/>
    <property type="match status" value="1"/>
</dbReference>
<evidence type="ECO:0000256" key="2">
    <source>
        <dbReference type="ARBA" id="ARBA00022676"/>
    </source>
</evidence>
<keyword evidence="8 11" id="KW-0520">NAD</keyword>
<organism evidence="18 19">
    <name type="scientific">Seminavis robusta</name>
    <dbReference type="NCBI Taxonomy" id="568900"/>
    <lineage>
        <taxon>Eukaryota</taxon>
        <taxon>Sar</taxon>
        <taxon>Stramenopiles</taxon>
        <taxon>Ochrophyta</taxon>
        <taxon>Bacillariophyta</taxon>
        <taxon>Bacillariophyceae</taxon>
        <taxon>Bacillariophycidae</taxon>
        <taxon>Naviculales</taxon>
        <taxon>Naviculaceae</taxon>
        <taxon>Seminavis</taxon>
    </lineage>
</organism>
<evidence type="ECO:0000256" key="8">
    <source>
        <dbReference type="ARBA" id="ARBA00023027"/>
    </source>
</evidence>
<evidence type="ECO:0000256" key="1">
    <source>
        <dbReference type="ARBA" id="ARBA00004123"/>
    </source>
</evidence>
<dbReference type="SUPFAM" id="SSF52949">
    <property type="entry name" value="Macro domain-like"/>
    <property type="match status" value="2"/>
</dbReference>
<accession>A0A9N8HRT1</accession>
<dbReference type="PANTHER" id="PTHR10459">
    <property type="entry name" value="DNA LIGASE"/>
    <property type="match status" value="1"/>
</dbReference>
<dbReference type="OrthoDB" id="2017365at2759"/>
<dbReference type="GO" id="GO:0008270">
    <property type="term" value="F:zinc ion binding"/>
    <property type="evidence" value="ECO:0007669"/>
    <property type="project" value="UniProtKB-KW"/>
</dbReference>
<evidence type="ECO:0000313" key="18">
    <source>
        <dbReference type="EMBL" id="CAB9525008.1"/>
    </source>
</evidence>
<evidence type="ECO:0000259" key="17">
    <source>
        <dbReference type="PROSITE" id="PS51977"/>
    </source>
</evidence>
<dbReference type="SUPFAM" id="SSF56399">
    <property type="entry name" value="ADP-ribosylation"/>
    <property type="match status" value="1"/>
</dbReference>
<dbReference type="InterPro" id="IPR002589">
    <property type="entry name" value="Macro_dom"/>
</dbReference>
<dbReference type="SMART" id="SM00773">
    <property type="entry name" value="WGR"/>
    <property type="match status" value="1"/>
</dbReference>
<dbReference type="GO" id="GO:0003677">
    <property type="term" value="F:DNA binding"/>
    <property type="evidence" value="ECO:0007669"/>
    <property type="project" value="InterPro"/>
</dbReference>
<sequence length="1298" mass="140171">MSSSSANNLPFKVDYAKSGRSKCHTTKQPIPSGTLRLGVMVKSRHFDGMQPNWHDAKAFFANKRAKKRPTSVQEMDGFDDLRPTDQDQIEEWIMAATNTASTNQKQKGKTNDKEKQAVRDQARLVWEIRDFITGENSSGGKPLPTATIKAILQENQIAVDKSADLVKLLADAVVFGVPPVGDTTAGGCCGTRPLKFCAHTCRYVCQAPQAWGECSYSQPVEDTVCKAIAIPASAAKNKAVKEWLGQIKGACGSVTLQPQKRLYLAKQSNNSVAKVNPSISTSKTKKKAPPPPPPAKKGIAKPKLSRATVDPDCGSIAATHHVLDEAFHTTGVKNPDFAEAFPVDLYDTALCQTDLSSGTNSQYKLQILVHDFFTAGTAVHLWRVWGRVGGQGGGGTKLEAFDSVDKAKAEFGKLYKKYTGNQWEDRKRFVKHPGKFYQLDVSYADNNGDDESSNPTNNASNKKKQAKVVAGDPKSKLDRRVQEVVAAFFDKGIATSQMKSLKVDLSKMPLAKITERQLKDAYSVLSEIEKVLKQQNDSAMRTGQLQQLSNQFYSKCPSTNPILIDSMKLLKNQVEMVDELINLMASNNVMSNNSNNGACGAMAPVDEAYERLKTKLTPLDPSGEAYAMLKQYVENTRNATVPGVRSFGNSNWESRGLRLLDAFEVEREGEASRFVPSKSLGNRRLLWHGSRISNYSGILSQGLRIAPPEAPVSGYRFGKGVYFADMLGKSANYCRTDGSAEMFVMACDVSLGSTFETPRDMYMEKPQPGSHSTHALSDIIPNPSMAMQMTDKGDKISACSNGMSAKHQVLVPLGKPIQNTNASQTLSCDVSEFIVYDQAQVQIRYLLRLTTNPRTTAADGAVGTNVPQASTGPRIFVGGVPLARLMPGAGIPRRTASSATSAAAHSVAARARSSDDDSDDDSTAPPKKRQKKSVTSFIRLDREDKSQPSRSGLNVLNCRTFVEGLRLTVVKGDITDAATDAIVLPSDGQLSLAGMVGTKVKQKAGPAFVTEVNALLSVQTASLAAATTQQAAAPVSQLPSNLRRLETTTAGKTIRELATDANVPYLTPFYKVIKKEDVSATKDIICLETGGAFHRGQAARTFLGMASGKKVSIAPGQIPAGAEVFVQSTSHNRKIPKNSAVLLETSVAAAPAPAPTPAPVAQQQRKTLKTSEACVVRGHDLAASRVIFVVSPIFSQQPSPIAAQKALNLAVRNALKECARLQLETVTLPSIGSGRAGYDKGQAAAWIIDAIADYLAEAGGSHTKRQSLQEVCFCLFDNESLEAYRLGILLHEKNSKRS</sequence>
<dbReference type="InterPro" id="IPR004102">
    <property type="entry name" value="Poly(ADP-ribose)pol_reg_dom"/>
</dbReference>
<dbReference type="PROSITE" id="PS51060">
    <property type="entry name" value="PARP_ALPHA_HD"/>
    <property type="match status" value="1"/>
</dbReference>
<dbReference type="EMBL" id="CAICTM010001614">
    <property type="protein sequence ID" value="CAB9525008.1"/>
    <property type="molecule type" value="Genomic_DNA"/>
</dbReference>
<gene>
    <name evidence="18" type="ORF">SEMRO_1616_G286270.1</name>
</gene>
<evidence type="ECO:0000259" key="14">
    <source>
        <dbReference type="PROSITE" id="PS51059"/>
    </source>
</evidence>
<dbReference type="SUPFAM" id="SSF57716">
    <property type="entry name" value="Glucocorticoid receptor-like (DNA-binding domain)"/>
    <property type="match status" value="1"/>
</dbReference>
<feature type="region of interest" description="Disordered" evidence="12">
    <location>
        <begin position="892"/>
        <end position="952"/>
    </location>
</feature>
<dbReference type="PROSITE" id="PS51059">
    <property type="entry name" value="PARP_CATALYTIC"/>
    <property type="match status" value="1"/>
</dbReference>
<reference evidence="18" key="1">
    <citation type="submission" date="2020-06" db="EMBL/GenBank/DDBJ databases">
        <authorList>
            <consortium name="Plant Systems Biology data submission"/>
        </authorList>
    </citation>
    <scope>NUCLEOTIDE SEQUENCE</scope>
    <source>
        <strain evidence="18">D6</strain>
    </source>
</reference>
<evidence type="ECO:0000256" key="11">
    <source>
        <dbReference type="RuleBase" id="RU362114"/>
    </source>
</evidence>
<feature type="domain" description="Macro" evidence="16">
    <location>
        <begin position="954"/>
        <end position="1292"/>
    </location>
</feature>
<dbReference type="Gene3D" id="3.90.640.80">
    <property type="match status" value="1"/>
</dbReference>
<feature type="domain" description="PARP alpha-helical" evidence="15">
    <location>
        <begin position="474"/>
        <end position="591"/>
    </location>
</feature>
<keyword evidence="4" id="KW-0548">Nucleotidyltransferase</keyword>
<feature type="domain" description="WGR" evidence="17">
    <location>
        <begin position="319"/>
        <end position="436"/>
    </location>
</feature>
<keyword evidence="7" id="KW-0862">Zinc</keyword>
<evidence type="ECO:0000259" key="16">
    <source>
        <dbReference type="PROSITE" id="PS51154"/>
    </source>
</evidence>
<dbReference type="GO" id="GO:0005730">
    <property type="term" value="C:nucleolus"/>
    <property type="evidence" value="ECO:0007669"/>
    <property type="project" value="TreeGrafter"/>
</dbReference>
<feature type="domain" description="PARP-type" evidence="13">
    <location>
        <begin position="11"/>
        <end position="97"/>
    </location>
</feature>
<keyword evidence="2 11" id="KW-0328">Glycosyltransferase</keyword>
<dbReference type="PROSITE" id="PS50064">
    <property type="entry name" value="ZF_PARP_2"/>
    <property type="match status" value="1"/>
</dbReference>
<feature type="region of interest" description="Disordered" evidence="12">
    <location>
        <begin position="447"/>
        <end position="473"/>
    </location>
</feature>
<keyword evidence="9" id="KW-0539">Nucleus</keyword>
<dbReference type="InterPro" id="IPR050800">
    <property type="entry name" value="ARTD/PARP"/>
</dbReference>
<dbReference type="GO" id="GO:0003950">
    <property type="term" value="F:NAD+ poly-ADP-ribosyltransferase activity"/>
    <property type="evidence" value="ECO:0007669"/>
    <property type="project" value="UniProtKB-UniRule"/>
</dbReference>
<evidence type="ECO:0000256" key="6">
    <source>
        <dbReference type="ARBA" id="ARBA00022771"/>
    </source>
</evidence>
<evidence type="ECO:0000256" key="9">
    <source>
        <dbReference type="ARBA" id="ARBA00023242"/>
    </source>
</evidence>
<keyword evidence="6" id="KW-0863">Zinc-finger</keyword>
<evidence type="ECO:0000259" key="15">
    <source>
        <dbReference type="PROSITE" id="PS51060"/>
    </source>
</evidence>
<evidence type="ECO:0000256" key="4">
    <source>
        <dbReference type="ARBA" id="ARBA00022695"/>
    </source>
</evidence>
<dbReference type="GO" id="GO:0006302">
    <property type="term" value="P:double-strand break repair"/>
    <property type="evidence" value="ECO:0007669"/>
    <property type="project" value="TreeGrafter"/>
</dbReference>
<dbReference type="Proteomes" id="UP001153069">
    <property type="component" value="Unassembled WGS sequence"/>
</dbReference>
<dbReference type="InterPro" id="IPR001510">
    <property type="entry name" value="Znf_PARP"/>
</dbReference>
<dbReference type="Pfam" id="PF00645">
    <property type="entry name" value="zf-PARP"/>
    <property type="match status" value="1"/>
</dbReference>
<evidence type="ECO:0000256" key="7">
    <source>
        <dbReference type="ARBA" id="ARBA00022833"/>
    </source>
</evidence>
<dbReference type="InterPro" id="IPR008893">
    <property type="entry name" value="WGR_domain"/>
</dbReference>
<dbReference type="GO" id="GO:1990404">
    <property type="term" value="F:NAD+-protein mono-ADP-ribosyltransferase activity"/>
    <property type="evidence" value="ECO:0007669"/>
    <property type="project" value="TreeGrafter"/>
</dbReference>
<comment type="catalytic activity">
    <reaction evidence="10">
        <text>NAD(+) + (ADP-D-ribosyl)n-acceptor = nicotinamide + (ADP-D-ribosyl)n+1-acceptor + H(+).</text>
        <dbReference type="EC" id="2.4.2.30"/>
    </reaction>
</comment>
<dbReference type="Pfam" id="PF01661">
    <property type="entry name" value="Macro"/>
    <property type="match status" value="1"/>
</dbReference>
<dbReference type="PANTHER" id="PTHR10459:SF60">
    <property type="entry name" value="POLY [ADP-RIBOSE] POLYMERASE 2"/>
    <property type="match status" value="1"/>
</dbReference>
<protein>
    <recommendedName>
        <fullName evidence="11">Poly [ADP-ribose] polymerase</fullName>
        <shortName evidence="11">PARP</shortName>
        <ecNumber evidence="11">2.4.2.-</ecNumber>
    </recommendedName>
</protein>
<dbReference type="Gene3D" id="3.40.220.10">
    <property type="entry name" value="Leucine Aminopeptidase, subunit E, domain 1"/>
    <property type="match status" value="2"/>
</dbReference>
<dbReference type="SUPFAM" id="SSF47587">
    <property type="entry name" value="Domain of poly(ADP-ribose) polymerase"/>
    <property type="match status" value="1"/>
</dbReference>
<dbReference type="InterPro" id="IPR036930">
    <property type="entry name" value="WGR_dom_sf"/>
</dbReference>
<dbReference type="Gene3D" id="3.90.228.10">
    <property type="match status" value="1"/>
</dbReference>
<evidence type="ECO:0000256" key="12">
    <source>
        <dbReference type="SAM" id="MobiDB-lite"/>
    </source>
</evidence>
<comment type="subcellular location">
    <subcellularLocation>
        <location evidence="1">Nucleus</location>
    </subcellularLocation>
</comment>
<dbReference type="Gene3D" id="1.20.142.10">
    <property type="entry name" value="Poly(ADP-ribose) polymerase, regulatory domain"/>
    <property type="match status" value="1"/>
</dbReference>
<dbReference type="InterPro" id="IPR036957">
    <property type="entry name" value="Znf_PARP_sf"/>
</dbReference>
<evidence type="ECO:0000256" key="5">
    <source>
        <dbReference type="ARBA" id="ARBA00022723"/>
    </source>
</evidence>
<evidence type="ECO:0000259" key="13">
    <source>
        <dbReference type="PROSITE" id="PS50064"/>
    </source>
</evidence>
<dbReference type="Gene3D" id="3.30.1740.10">
    <property type="entry name" value="Zinc finger, PARP-type"/>
    <property type="match status" value="1"/>
</dbReference>
<proteinExistence type="predicted"/>
<dbReference type="PROSITE" id="PS51977">
    <property type="entry name" value="WGR"/>
    <property type="match status" value="1"/>
</dbReference>
<dbReference type="Pfam" id="PF00644">
    <property type="entry name" value="PARP"/>
    <property type="match status" value="1"/>
</dbReference>
<dbReference type="InterPro" id="IPR012317">
    <property type="entry name" value="Poly(ADP-ribose)pol_cat_dom"/>
</dbReference>
<dbReference type="GO" id="GO:0016779">
    <property type="term" value="F:nucleotidyltransferase activity"/>
    <property type="evidence" value="ECO:0007669"/>
    <property type="project" value="UniProtKB-KW"/>
</dbReference>